<dbReference type="STRING" id="1588748.HMPREF3182_00044"/>
<sequence length="323" mass="37112">MTDCEKKMHVNGMGDMKVIESTKERTIVSFKNKEGEVTLTRCPVFPGVDVMYIDAHIESFSFGGPPLPNVFAINHCEDGRVECQFNNGEYLYMSRGDMSISWRDHGEYCHTSYFPSSFYRGLSLKIDVGKAEATIRQLLDDPALELSALCNRFCGHSSFGLLLDENPNMKHLFYELYHVPESIRFRYTRLKVLEILLFLGTLKPEQETQRTYLTKRQVDVVKAVHEELTSRMKERVTIERLSEKYGIAPTTLKRCFKSVYGSTIGQYIKDFRIAVAKRKLQLSDESILAIANHVGYENSSKFAVAFKKGTGMLPKEYRKKFQE</sequence>
<dbReference type="PANTHER" id="PTHR47893">
    <property type="entry name" value="REGULATORY PROTEIN PCHR"/>
    <property type="match status" value="1"/>
</dbReference>
<dbReference type="GO" id="GO:0003700">
    <property type="term" value="F:DNA-binding transcription factor activity"/>
    <property type="evidence" value="ECO:0007669"/>
    <property type="project" value="InterPro"/>
</dbReference>
<dbReference type="Pfam" id="PF12833">
    <property type="entry name" value="HTH_18"/>
    <property type="match status" value="1"/>
</dbReference>
<keyword evidence="3" id="KW-0804">Transcription</keyword>
<evidence type="ECO:0000313" key="5">
    <source>
        <dbReference type="EMBL" id="KXB93128.1"/>
    </source>
</evidence>
<keyword evidence="6" id="KW-1185">Reference proteome</keyword>
<dbReference type="AlphaFoldDB" id="A0A134CLP1"/>
<accession>A0A134CLP1</accession>
<dbReference type="PROSITE" id="PS01124">
    <property type="entry name" value="HTH_ARAC_FAMILY_2"/>
    <property type="match status" value="1"/>
</dbReference>
<dbReference type="PANTHER" id="PTHR47893:SF1">
    <property type="entry name" value="REGULATORY PROTEIN PCHR"/>
    <property type="match status" value="1"/>
</dbReference>
<dbReference type="PATRIC" id="fig|1588748.3.peg.44"/>
<gene>
    <name evidence="5" type="ORF">HMPREF3182_00044</name>
</gene>
<comment type="caution">
    <text evidence="5">The sequence shown here is derived from an EMBL/GenBank/DDBJ whole genome shotgun (WGS) entry which is preliminary data.</text>
</comment>
<dbReference type="Proteomes" id="UP000070160">
    <property type="component" value="Unassembled WGS sequence"/>
</dbReference>
<evidence type="ECO:0000256" key="1">
    <source>
        <dbReference type="ARBA" id="ARBA00023015"/>
    </source>
</evidence>
<evidence type="ECO:0000256" key="2">
    <source>
        <dbReference type="ARBA" id="ARBA00023125"/>
    </source>
</evidence>
<dbReference type="GO" id="GO:0043565">
    <property type="term" value="F:sequence-specific DNA binding"/>
    <property type="evidence" value="ECO:0007669"/>
    <property type="project" value="InterPro"/>
</dbReference>
<name>A0A134CLP1_9FIRM</name>
<dbReference type="Gene3D" id="1.10.10.60">
    <property type="entry name" value="Homeodomain-like"/>
    <property type="match status" value="2"/>
</dbReference>
<dbReference type="SUPFAM" id="SSF46689">
    <property type="entry name" value="Homeodomain-like"/>
    <property type="match status" value="1"/>
</dbReference>
<dbReference type="InterPro" id="IPR018062">
    <property type="entry name" value="HTH_AraC-typ_CS"/>
</dbReference>
<proteinExistence type="predicted"/>
<dbReference type="InterPro" id="IPR053142">
    <property type="entry name" value="PchR_regulatory_protein"/>
</dbReference>
<dbReference type="InterPro" id="IPR020449">
    <property type="entry name" value="Tscrpt_reg_AraC-type_HTH"/>
</dbReference>
<organism evidence="5 6">
    <name type="scientific">Megasphaera hutchinsoni</name>
    <dbReference type="NCBI Taxonomy" id="1588748"/>
    <lineage>
        <taxon>Bacteria</taxon>
        <taxon>Bacillati</taxon>
        <taxon>Bacillota</taxon>
        <taxon>Negativicutes</taxon>
        <taxon>Veillonellales</taxon>
        <taxon>Veillonellaceae</taxon>
        <taxon>Megasphaera</taxon>
    </lineage>
</organism>
<evidence type="ECO:0000313" key="6">
    <source>
        <dbReference type="Proteomes" id="UP000070160"/>
    </source>
</evidence>
<dbReference type="PRINTS" id="PR00032">
    <property type="entry name" value="HTHARAC"/>
</dbReference>
<feature type="domain" description="HTH araC/xylS-type" evidence="4">
    <location>
        <begin position="222"/>
        <end position="320"/>
    </location>
</feature>
<evidence type="ECO:0000259" key="4">
    <source>
        <dbReference type="PROSITE" id="PS01124"/>
    </source>
</evidence>
<dbReference type="EMBL" id="LSDT01000002">
    <property type="protein sequence ID" value="KXB93128.1"/>
    <property type="molecule type" value="Genomic_DNA"/>
</dbReference>
<evidence type="ECO:0000256" key="3">
    <source>
        <dbReference type="ARBA" id="ARBA00023163"/>
    </source>
</evidence>
<dbReference type="PROSITE" id="PS00041">
    <property type="entry name" value="HTH_ARAC_FAMILY_1"/>
    <property type="match status" value="1"/>
</dbReference>
<protein>
    <submittedName>
        <fullName evidence="5">Transcriptional regulator, AraC family</fullName>
    </submittedName>
</protein>
<keyword evidence="1" id="KW-0805">Transcription regulation</keyword>
<dbReference type="InterPro" id="IPR018060">
    <property type="entry name" value="HTH_AraC"/>
</dbReference>
<reference evidence="6" key="1">
    <citation type="submission" date="2016-01" db="EMBL/GenBank/DDBJ databases">
        <authorList>
            <person name="Mitreva M."/>
            <person name="Pepin K.H."/>
            <person name="Mihindukulasuriya K.A."/>
            <person name="Fulton R."/>
            <person name="Fronick C."/>
            <person name="O'Laughlin M."/>
            <person name="Miner T."/>
            <person name="Herter B."/>
            <person name="Rosa B.A."/>
            <person name="Cordes M."/>
            <person name="Tomlinson C."/>
            <person name="Wollam A."/>
            <person name="Palsikar V.B."/>
            <person name="Mardis E.R."/>
            <person name="Wilson R.K."/>
        </authorList>
    </citation>
    <scope>NUCLEOTIDE SEQUENCE [LARGE SCALE GENOMIC DNA]</scope>
    <source>
        <strain evidence="6">KA00182</strain>
    </source>
</reference>
<dbReference type="SMART" id="SM00342">
    <property type="entry name" value="HTH_ARAC"/>
    <property type="match status" value="1"/>
</dbReference>
<keyword evidence="2" id="KW-0238">DNA-binding</keyword>
<dbReference type="RefSeq" id="WP_007392819.1">
    <property type="nucleotide sequence ID" value="NZ_KQ960925.1"/>
</dbReference>
<dbReference type="InterPro" id="IPR009057">
    <property type="entry name" value="Homeodomain-like_sf"/>
</dbReference>